<sequence length="427" mass="48084">MPRLLPFFLLLLTLFACQKEDDADEPKSYSDKIVLQDLVLAGDSIKLTWSKLEDATLKEYRVVRREETNGPESILNRFYAPSGSSLATKFTDDAVPYVPTLEYQVVGVLTSGQMVTSNIVTHKRPEIKIINAVPFDVQFDSQRRVLYFFENDGKISQYDLAKSQVTKSIKTDATIGYCDFATYNGTPELYVPRNDGWIFIYNAETLDKIDQFNVGSPATCVVANHDLLFVAANNSSWPYRPVQVYSRASKTLVSQSTDYTSGTLRLKRIPNTDTELLGIGNSSGQYYNFSPQGVLLNQFQGYYSNHPLDANVLELFPLRRKYLSSAYGAIYSISQGYEASLPKGNLTYTSFFVDATERYIYAGTITKSVEVYTASDYVQTRSIKTKAYPYRLFQDGSNGLLCISSTIPASGMYYYGMPTKFVVEQLR</sequence>
<organism evidence="1 2">
    <name type="scientific">Hymenobacter defluvii</name>
    <dbReference type="NCBI Taxonomy" id="2054411"/>
    <lineage>
        <taxon>Bacteria</taxon>
        <taxon>Pseudomonadati</taxon>
        <taxon>Bacteroidota</taxon>
        <taxon>Cytophagia</taxon>
        <taxon>Cytophagales</taxon>
        <taxon>Hymenobacteraceae</taxon>
        <taxon>Hymenobacter</taxon>
    </lineage>
</organism>
<dbReference type="InterPro" id="IPR015943">
    <property type="entry name" value="WD40/YVTN_repeat-like_dom_sf"/>
</dbReference>
<dbReference type="RefSeq" id="WP_208306073.1">
    <property type="nucleotide sequence ID" value="NZ_JAGETX010000001.1"/>
</dbReference>
<evidence type="ECO:0000313" key="1">
    <source>
        <dbReference type="EMBL" id="MBO3269314.1"/>
    </source>
</evidence>
<dbReference type="EMBL" id="JAGETX010000001">
    <property type="protein sequence ID" value="MBO3269314.1"/>
    <property type="molecule type" value="Genomic_DNA"/>
</dbReference>
<reference evidence="1 2" key="1">
    <citation type="submission" date="2021-03" db="EMBL/GenBank/DDBJ databases">
        <authorList>
            <person name="Kim M.K."/>
        </authorList>
    </citation>
    <scope>NUCLEOTIDE SEQUENCE [LARGE SCALE GENOMIC DNA]</scope>
    <source>
        <strain evidence="1 2">BT507</strain>
    </source>
</reference>
<dbReference type="Gene3D" id="2.60.40.10">
    <property type="entry name" value="Immunoglobulins"/>
    <property type="match status" value="1"/>
</dbReference>
<evidence type="ECO:0000313" key="2">
    <source>
        <dbReference type="Proteomes" id="UP000670527"/>
    </source>
</evidence>
<dbReference type="InterPro" id="IPR013783">
    <property type="entry name" value="Ig-like_fold"/>
</dbReference>
<accession>A0ABS3T6N7</accession>
<dbReference type="PROSITE" id="PS51257">
    <property type="entry name" value="PROKAR_LIPOPROTEIN"/>
    <property type="match status" value="1"/>
</dbReference>
<name>A0ABS3T6N7_9BACT</name>
<gene>
    <name evidence="1" type="ORF">J4D97_01525</name>
</gene>
<protein>
    <recommendedName>
        <fullName evidence="3">DUF4221 domain-containing protein</fullName>
    </recommendedName>
</protein>
<dbReference type="Proteomes" id="UP000670527">
    <property type="component" value="Unassembled WGS sequence"/>
</dbReference>
<evidence type="ECO:0008006" key="3">
    <source>
        <dbReference type="Google" id="ProtNLM"/>
    </source>
</evidence>
<comment type="caution">
    <text evidence="1">The sequence shown here is derived from an EMBL/GenBank/DDBJ whole genome shotgun (WGS) entry which is preliminary data.</text>
</comment>
<dbReference type="Gene3D" id="2.130.10.10">
    <property type="entry name" value="YVTN repeat-like/Quinoprotein amine dehydrogenase"/>
    <property type="match status" value="1"/>
</dbReference>
<dbReference type="SUPFAM" id="SSF69322">
    <property type="entry name" value="Tricorn protease domain 2"/>
    <property type="match status" value="1"/>
</dbReference>
<keyword evidence="2" id="KW-1185">Reference proteome</keyword>
<proteinExistence type="predicted"/>